<dbReference type="AlphaFoldDB" id="A0A1H9FU79"/>
<feature type="transmembrane region" description="Helical" evidence="1">
    <location>
        <begin position="51"/>
        <end position="71"/>
    </location>
</feature>
<keyword evidence="1" id="KW-0812">Transmembrane</keyword>
<dbReference type="OrthoDB" id="86287at2157"/>
<feature type="transmembrane region" description="Helical" evidence="1">
    <location>
        <begin position="253"/>
        <end position="274"/>
    </location>
</feature>
<dbReference type="PANTHER" id="PTHR43471">
    <property type="entry name" value="ABC TRANSPORTER PERMEASE"/>
    <property type="match status" value="1"/>
</dbReference>
<dbReference type="GO" id="GO:0140359">
    <property type="term" value="F:ABC-type transporter activity"/>
    <property type="evidence" value="ECO:0007669"/>
    <property type="project" value="InterPro"/>
</dbReference>
<feature type="transmembrane region" description="Helical" evidence="1">
    <location>
        <begin position="20"/>
        <end position="36"/>
    </location>
</feature>
<reference evidence="3" key="1">
    <citation type="submission" date="2016-10" db="EMBL/GenBank/DDBJ databases">
        <authorList>
            <person name="Varghese N."/>
            <person name="Submissions S."/>
        </authorList>
    </citation>
    <scope>NUCLEOTIDE SEQUENCE [LARGE SCALE GENOMIC DNA]</scope>
    <source>
        <strain evidence="3">DSM 25055</strain>
    </source>
</reference>
<evidence type="ECO:0000313" key="2">
    <source>
        <dbReference type="EMBL" id="SEQ41048.1"/>
    </source>
</evidence>
<dbReference type="EMBL" id="FOFD01000002">
    <property type="protein sequence ID" value="SEQ41048.1"/>
    <property type="molecule type" value="Genomic_DNA"/>
</dbReference>
<evidence type="ECO:0000313" key="3">
    <source>
        <dbReference type="Proteomes" id="UP000199114"/>
    </source>
</evidence>
<keyword evidence="1" id="KW-1133">Transmembrane helix</keyword>
<feature type="transmembrane region" description="Helical" evidence="1">
    <location>
        <begin position="168"/>
        <end position="193"/>
    </location>
</feature>
<dbReference type="Proteomes" id="UP000199114">
    <property type="component" value="Unassembled WGS sequence"/>
</dbReference>
<name>A0A1H9FU79_9EURY</name>
<feature type="transmembrane region" description="Helical" evidence="1">
    <location>
        <begin position="136"/>
        <end position="156"/>
    </location>
</feature>
<dbReference type="RefSeq" id="WP_090616233.1">
    <property type="nucleotide sequence ID" value="NZ_FOFD01000002.1"/>
</dbReference>
<gene>
    <name evidence="2" type="ORF">SAMN04489841_1669</name>
</gene>
<proteinExistence type="predicted"/>
<organism evidence="2 3">
    <name type="scientific">Natrinema salaciae</name>
    <dbReference type="NCBI Taxonomy" id="1186196"/>
    <lineage>
        <taxon>Archaea</taxon>
        <taxon>Methanobacteriati</taxon>
        <taxon>Methanobacteriota</taxon>
        <taxon>Stenosarchaea group</taxon>
        <taxon>Halobacteria</taxon>
        <taxon>Halobacteriales</taxon>
        <taxon>Natrialbaceae</taxon>
        <taxon>Natrinema</taxon>
    </lineage>
</organism>
<dbReference type="GO" id="GO:0005886">
    <property type="term" value="C:plasma membrane"/>
    <property type="evidence" value="ECO:0007669"/>
    <property type="project" value="UniProtKB-SubCell"/>
</dbReference>
<keyword evidence="3" id="KW-1185">Reference proteome</keyword>
<dbReference type="STRING" id="1186196.SAMN04489841_1669"/>
<evidence type="ECO:0000256" key="1">
    <source>
        <dbReference type="SAM" id="Phobius"/>
    </source>
</evidence>
<sequence length="280" mass="30527">MTKMGTIARKDISDASRSRLLWGAVSLMVLVLVLAWNDSGALLERAENNPILYAINPFGMFVPFVAIVLGYKSIVGERTSGRIRILLGLPGRRRDVVFGKYLGRMVVFLVIMSVTVVTLIALSFVRLENVNPYELVGAAALLFLYGFAWTGMTVGISSSVSSETRAVAAIVGLFVLFLALWEATVLPIFALLFTGSASTQGLDHIVTADGPTWYLYATRLNPVHVFDGSRYNMAELVENAANGTVASVHGPDLFGFAMLLAWAIIPIAIGYWRFERAELS</sequence>
<dbReference type="Pfam" id="PF12679">
    <property type="entry name" value="ABC2_membrane_2"/>
    <property type="match status" value="1"/>
</dbReference>
<feature type="transmembrane region" description="Helical" evidence="1">
    <location>
        <begin position="101"/>
        <end position="124"/>
    </location>
</feature>
<keyword evidence="1" id="KW-0472">Membrane</keyword>
<accession>A0A1H9FU79</accession>
<protein>
    <submittedName>
        <fullName evidence="2">ABC-2 type transport system permease protein</fullName>
    </submittedName>
</protein>